<evidence type="ECO:0000313" key="2">
    <source>
        <dbReference type="EMBL" id="CAD8114718.1"/>
    </source>
</evidence>
<gene>
    <name evidence="2" type="ORF">PPRIM_AZ9-3.1.T1610038</name>
</gene>
<keyword evidence="3" id="KW-1185">Reference proteome</keyword>
<feature type="transmembrane region" description="Helical" evidence="1">
    <location>
        <begin position="240"/>
        <end position="259"/>
    </location>
</feature>
<feature type="transmembrane region" description="Helical" evidence="1">
    <location>
        <begin position="94"/>
        <end position="115"/>
    </location>
</feature>
<feature type="transmembrane region" description="Helical" evidence="1">
    <location>
        <begin position="136"/>
        <end position="160"/>
    </location>
</feature>
<keyword evidence="1" id="KW-0472">Membrane</keyword>
<sequence>MKANKLQRISNRIKKKAIQALLYISEDEFDMTKSSFFNCLKIIVYFLQLEGYVFSQYESKPLILKENIYFSNYTQLSAFTFILFQIGNDFLTQLFFYLIFFLHLIIYLLLAILSLDKQIEKSGITKKMLHLFFTNYQWIFVTPFQEISIGVMVCGDNAFIKQNQYSEDCQQTKNQFLYIFGSISTIFVFISGFSISYFFRNYQFNDKTFSRQFNYATILRILLHQIVIILYYININDIDFIKHAVSQTIGLTLILDIIFNQPFGYSFDSKFYSAATLNHQCLLILSTIWIFKSKQNDEFIFLAFLMFIPINTFVSNQFLRLKQLKIYNTFNPFTFQNKFDKQLEEIYRVAESSEYNVESKLLLYLIFNNHITICQDIECLCMRNIQSFFINNSINNKKLNQWTTILFQKQLNFALINKDFDFYEHLSLKFVTFLAKYQNNPINAYSVLQKIMNSQKSQSQMSKSRRQTTVSFYFKNIQKILLRRNRKQFMNQQIHCSKKVESLLQGQAQIENIGQQMQEELLKLAMEKQKFWESYLNNKIASFQLLDQALNRVQQRIIQTTYIIKQFRNKIQHLISQKHDCVSILNFELLFKICTTNNAQEVYDIQQKIKSILLADQYEDESYLNIHFQTKECISLIANISQNKRGELWKPNQTVLQKFFQKNQEIKHLNDVLPSFIADIHNGIIENYIRQGKSSRSNAVTQILSNIGEEYIEPIQFTLRFFFPKFESDDDFYMIGFLRKEEEVSERNQHEKKVSGYICFDENLNILGINQVVAQKLNHKFQRFNNYNGLDICSLLPTILSSLIDQYKQILNGKIDNLIDNEMIIQKNQELFYVPNEFQKNYYINPNDSLVDKIKKFEEIYAEIQEEQCQFLNSYHVDYQIYSKRLKYFNECTNNVQYKEFLILQLQFLENHVFNENNNNIKFDQKNQSQQTEINVNNLDGILEIASSRSKSSTKSVLQQIQIFHNLLSNLTKSKHQQLFKIINVFFLFFFVFIFITVSFTFKGKNVIFNDCKIKQIQIINEVAIYSSLINSINNEGIVEISKPYFDINIEDVNLSISYLQYQQILQELIDYSSNNFFRIIQETDFILDLPNNFTMQLFSEFGQGIEYNKVENVLTFRQILSSNIQNYKSLRKKQDLSTIVLNYFNYLEQLKVSTQTCLDDSKIEINKSILFAYKILIFMYVLLILIYLTQIYIVNRMIKRRKFILKLFIRTDYKEALLENEKFQILTAWFNQTKKGWNQKSMSILLKQLNLNVKTLKDDDEILNGFTSSDRRLNEKGEKLLENSEKLKMHFSHRYQNCTGYITISILFLFTLIYILTFHIQITNISDDLLYYSSFSLFLQNYQINYLVQYFRCQYYMNYQFYNNFENTIMVEIYRQNNFTEQNLEDALIQLNKNVFSSILTNFDDAIIDRILKLSEEEQGQFFEGKVCQFDLKICDENSRNVLLKEDLENYYNISLNQIFLQQGQIFYQNNEMYNMEGLIGDYVNNLLISKEYFLNNVWGFDIIINRVSNCIVYFLRRMNKTLEDSESIMFLYALIIGLLYFSLMLMFIVLFGWYFSKQDQKQKLCLLQMPFSTILKKNIYSSLKFID</sequence>
<dbReference type="PANTHER" id="PTHR31600">
    <property type="entry name" value="TINY MACROCYSTS PROTEIN B-RELATED"/>
    <property type="match status" value="1"/>
</dbReference>
<reference evidence="2" key="1">
    <citation type="submission" date="2021-01" db="EMBL/GenBank/DDBJ databases">
        <authorList>
            <consortium name="Genoscope - CEA"/>
            <person name="William W."/>
        </authorList>
    </citation>
    <scope>NUCLEOTIDE SEQUENCE</scope>
</reference>
<keyword evidence="1" id="KW-1133">Transmembrane helix</keyword>
<feature type="transmembrane region" description="Helical" evidence="1">
    <location>
        <begin position="1299"/>
        <end position="1318"/>
    </location>
</feature>
<dbReference type="Proteomes" id="UP000688137">
    <property type="component" value="Unassembled WGS sequence"/>
</dbReference>
<feature type="transmembrane region" description="Helical" evidence="1">
    <location>
        <begin position="212"/>
        <end position="234"/>
    </location>
</feature>
<protein>
    <recommendedName>
        <fullName evidence="4">Transmembrane protein</fullName>
    </recommendedName>
</protein>
<proteinExistence type="predicted"/>
<dbReference type="EMBL" id="CAJJDM010000166">
    <property type="protein sequence ID" value="CAD8114718.1"/>
    <property type="molecule type" value="Genomic_DNA"/>
</dbReference>
<name>A0A8S1QFK8_PARPR</name>
<dbReference type="PANTHER" id="PTHR31600:SF2">
    <property type="entry name" value="GAMETE ENRICHED GENE 10 PROTEIN-RELATED"/>
    <property type="match status" value="1"/>
</dbReference>
<keyword evidence="1" id="KW-0812">Transmembrane</keyword>
<dbReference type="OMA" id="NEMYNME"/>
<feature type="transmembrane region" description="Helical" evidence="1">
    <location>
        <begin position="1172"/>
        <end position="1195"/>
    </location>
</feature>
<organism evidence="2 3">
    <name type="scientific">Paramecium primaurelia</name>
    <dbReference type="NCBI Taxonomy" id="5886"/>
    <lineage>
        <taxon>Eukaryota</taxon>
        <taxon>Sar</taxon>
        <taxon>Alveolata</taxon>
        <taxon>Ciliophora</taxon>
        <taxon>Intramacronucleata</taxon>
        <taxon>Oligohymenophorea</taxon>
        <taxon>Peniculida</taxon>
        <taxon>Parameciidae</taxon>
        <taxon>Paramecium</taxon>
    </lineage>
</organism>
<comment type="caution">
    <text evidence="2">The sequence shown here is derived from an EMBL/GenBank/DDBJ whole genome shotgun (WGS) entry which is preliminary data.</text>
</comment>
<evidence type="ECO:0000256" key="1">
    <source>
        <dbReference type="SAM" id="Phobius"/>
    </source>
</evidence>
<feature type="transmembrane region" description="Helical" evidence="1">
    <location>
        <begin position="176"/>
        <end position="200"/>
    </location>
</feature>
<dbReference type="InterPro" id="IPR052994">
    <property type="entry name" value="Tiny_macrocysts_regulators"/>
</dbReference>
<feature type="transmembrane region" description="Helical" evidence="1">
    <location>
        <begin position="1499"/>
        <end position="1518"/>
    </location>
</feature>
<feature type="transmembrane region" description="Helical" evidence="1">
    <location>
        <begin position="1530"/>
        <end position="1557"/>
    </location>
</feature>
<feature type="transmembrane region" description="Helical" evidence="1">
    <location>
        <begin position="299"/>
        <end position="319"/>
    </location>
</feature>
<evidence type="ECO:0000313" key="3">
    <source>
        <dbReference type="Proteomes" id="UP000688137"/>
    </source>
</evidence>
<feature type="transmembrane region" description="Helical" evidence="1">
    <location>
        <begin position="1330"/>
        <end position="1349"/>
    </location>
</feature>
<accession>A0A8S1QFK8</accession>
<feature type="transmembrane region" description="Helical" evidence="1">
    <location>
        <begin position="982"/>
        <end position="1002"/>
    </location>
</feature>
<evidence type="ECO:0008006" key="4">
    <source>
        <dbReference type="Google" id="ProtNLM"/>
    </source>
</evidence>